<dbReference type="KEGG" id="lpav:PLANPX_0640"/>
<sequence>MQATSYASRRIIDASKKQRFCELVRDSYSLEEAAEQLDVSLRTVQRERQRDEAFDRDVRAAQQSHPNPLLLMESAARTHWRAAAWLLERERPDRFGRRRANTARKHEVEAALDLVLEAALAATPPEQRAALYQPVVAAVEQAFHKCFPQPDRCESPKHAQFPATPLADEAAEAVAELSPKIAEATDDDTKPNDATAPKSPRNTARLLPAIASPHSSAAQLSPKIEKATPSNATSTDITTRRKQRQLAKQEKAAKKRAAASRRRNAG</sequence>
<evidence type="ECO:0008006" key="4">
    <source>
        <dbReference type="Google" id="ProtNLM"/>
    </source>
</evidence>
<evidence type="ECO:0000256" key="1">
    <source>
        <dbReference type="SAM" id="MobiDB-lite"/>
    </source>
</evidence>
<feature type="compositionally biased region" description="Basic residues" evidence="1">
    <location>
        <begin position="253"/>
        <end position="266"/>
    </location>
</feature>
<evidence type="ECO:0000313" key="2">
    <source>
        <dbReference type="EMBL" id="BBO31028.1"/>
    </source>
</evidence>
<organism evidence="2 3">
    <name type="scientific">Lacipirellula parvula</name>
    <dbReference type="NCBI Taxonomy" id="2650471"/>
    <lineage>
        <taxon>Bacteria</taxon>
        <taxon>Pseudomonadati</taxon>
        <taxon>Planctomycetota</taxon>
        <taxon>Planctomycetia</taxon>
        <taxon>Pirellulales</taxon>
        <taxon>Lacipirellulaceae</taxon>
        <taxon>Lacipirellula</taxon>
    </lineage>
</organism>
<feature type="region of interest" description="Disordered" evidence="1">
    <location>
        <begin position="181"/>
        <end position="266"/>
    </location>
</feature>
<protein>
    <recommendedName>
        <fullName evidence="4">Transposase IS30-like HTH domain-containing protein</fullName>
    </recommendedName>
</protein>
<dbReference type="Proteomes" id="UP000326837">
    <property type="component" value="Chromosome"/>
</dbReference>
<proteinExistence type="predicted"/>
<evidence type="ECO:0000313" key="3">
    <source>
        <dbReference type="Proteomes" id="UP000326837"/>
    </source>
</evidence>
<accession>A0A5K7X2Z3</accession>
<reference evidence="3" key="1">
    <citation type="submission" date="2019-10" db="EMBL/GenBank/DDBJ databases">
        <title>Lacipirellula parvula gen. nov., sp. nov., representing a lineage of planctomycetes widespread in freshwater anoxic habitats, and description of the family Lacipirellulaceae.</title>
        <authorList>
            <person name="Dedysh S.N."/>
            <person name="Kulichevskaya I.S."/>
            <person name="Beletsky A.V."/>
            <person name="Rakitin A.L."/>
            <person name="Mardanov A.V."/>
            <person name="Ivanova A.A."/>
            <person name="Saltykova V.X."/>
            <person name="Rijpstra W.I.C."/>
            <person name="Sinninghe Damste J.S."/>
            <person name="Ravin N.V."/>
        </authorList>
    </citation>
    <scope>NUCLEOTIDE SEQUENCE [LARGE SCALE GENOMIC DNA]</scope>
    <source>
        <strain evidence="3">PX69</strain>
    </source>
</reference>
<gene>
    <name evidence="2" type="ORF">PLANPX_0640</name>
</gene>
<dbReference type="EMBL" id="AP021861">
    <property type="protein sequence ID" value="BBO31028.1"/>
    <property type="molecule type" value="Genomic_DNA"/>
</dbReference>
<dbReference type="AlphaFoldDB" id="A0A5K7X2Z3"/>
<feature type="compositionally biased region" description="Polar residues" evidence="1">
    <location>
        <begin position="228"/>
        <end position="237"/>
    </location>
</feature>
<name>A0A5K7X2Z3_9BACT</name>
<keyword evidence="3" id="KW-1185">Reference proteome</keyword>
<dbReference type="RefSeq" id="WP_152097252.1">
    <property type="nucleotide sequence ID" value="NZ_AP021861.1"/>
</dbReference>